<dbReference type="STRING" id="1073089.A0A1L9R5A5"/>
<dbReference type="RefSeq" id="XP_040683783.1">
    <property type="nucleotide sequence ID" value="XM_040829869.1"/>
</dbReference>
<dbReference type="GO" id="GO:0047560">
    <property type="term" value="F:3-dehydrosphinganine reductase activity"/>
    <property type="evidence" value="ECO:0007669"/>
    <property type="project" value="TreeGrafter"/>
</dbReference>
<sequence>MLFCTAGGTSSQLGFLADISATDLKACMEINYYSAAFITQSCLRRWLRSPSESPRTIVLTSSAAAFVGLPGYDAYAPAKAAVRALADTLRQELLLYGGNDKYRVHCCFPGTFVSEGFVAEQATKPNLTKELEKTNRPISELEKTYGTAEGISQKLIQGVSEGQFFVTMDADTRLLLNNMRGPSPRDRPLMDYLLGWFMGLVWPLIRRRFDRTTREYGRQAGLQSHL</sequence>
<name>A0A1L9R5A5_ASPWE</name>
<dbReference type="Pfam" id="PF00106">
    <property type="entry name" value="adh_short"/>
    <property type="match status" value="1"/>
</dbReference>
<evidence type="ECO:0000313" key="1">
    <source>
        <dbReference type="EMBL" id="OJJ30106.1"/>
    </source>
</evidence>
<accession>A0A1L9R5A5</accession>
<proteinExistence type="predicted"/>
<dbReference type="InterPro" id="IPR036291">
    <property type="entry name" value="NAD(P)-bd_dom_sf"/>
</dbReference>
<dbReference type="Proteomes" id="UP000184383">
    <property type="component" value="Unassembled WGS sequence"/>
</dbReference>
<keyword evidence="2" id="KW-1185">Reference proteome</keyword>
<dbReference type="InterPro" id="IPR002347">
    <property type="entry name" value="SDR_fam"/>
</dbReference>
<dbReference type="GO" id="GO:0006666">
    <property type="term" value="P:3-keto-sphinganine metabolic process"/>
    <property type="evidence" value="ECO:0007669"/>
    <property type="project" value="TreeGrafter"/>
</dbReference>
<protein>
    <recommendedName>
        <fullName evidence="3">3-ketodihydrosphingosine reductase tsc10</fullName>
    </recommendedName>
</protein>
<evidence type="ECO:0008006" key="3">
    <source>
        <dbReference type="Google" id="ProtNLM"/>
    </source>
</evidence>
<dbReference type="AlphaFoldDB" id="A0A1L9R5A5"/>
<dbReference type="VEuPathDB" id="FungiDB:ASPWEDRAFT_164019"/>
<dbReference type="GO" id="GO:0005789">
    <property type="term" value="C:endoplasmic reticulum membrane"/>
    <property type="evidence" value="ECO:0007669"/>
    <property type="project" value="TreeGrafter"/>
</dbReference>
<evidence type="ECO:0000313" key="2">
    <source>
        <dbReference type="Proteomes" id="UP000184383"/>
    </source>
</evidence>
<gene>
    <name evidence="1" type="ORF">ASPWEDRAFT_164019</name>
</gene>
<dbReference type="GO" id="GO:0030148">
    <property type="term" value="P:sphingolipid biosynthetic process"/>
    <property type="evidence" value="ECO:0007669"/>
    <property type="project" value="TreeGrafter"/>
</dbReference>
<organism evidence="1 2">
    <name type="scientific">Aspergillus wentii DTO 134E9</name>
    <dbReference type="NCBI Taxonomy" id="1073089"/>
    <lineage>
        <taxon>Eukaryota</taxon>
        <taxon>Fungi</taxon>
        <taxon>Dikarya</taxon>
        <taxon>Ascomycota</taxon>
        <taxon>Pezizomycotina</taxon>
        <taxon>Eurotiomycetes</taxon>
        <taxon>Eurotiomycetidae</taxon>
        <taxon>Eurotiales</taxon>
        <taxon>Aspergillaceae</taxon>
        <taxon>Aspergillus</taxon>
        <taxon>Aspergillus subgen. Cremei</taxon>
    </lineage>
</organism>
<dbReference type="PANTHER" id="PTHR43550:SF3">
    <property type="entry name" value="3-KETODIHYDROSPHINGOSINE REDUCTASE"/>
    <property type="match status" value="1"/>
</dbReference>
<dbReference type="GeneID" id="63745717"/>
<dbReference type="PANTHER" id="PTHR43550">
    <property type="entry name" value="3-KETODIHYDROSPHINGOSINE REDUCTASE"/>
    <property type="match status" value="1"/>
</dbReference>
<reference evidence="2" key="1">
    <citation type="journal article" date="2017" name="Genome Biol.">
        <title>Comparative genomics reveals high biological diversity and specific adaptations in the industrially and medically important fungal genus Aspergillus.</title>
        <authorList>
            <person name="de Vries R.P."/>
            <person name="Riley R."/>
            <person name="Wiebenga A."/>
            <person name="Aguilar-Osorio G."/>
            <person name="Amillis S."/>
            <person name="Uchima C.A."/>
            <person name="Anderluh G."/>
            <person name="Asadollahi M."/>
            <person name="Askin M."/>
            <person name="Barry K."/>
            <person name="Battaglia E."/>
            <person name="Bayram O."/>
            <person name="Benocci T."/>
            <person name="Braus-Stromeyer S.A."/>
            <person name="Caldana C."/>
            <person name="Canovas D."/>
            <person name="Cerqueira G.C."/>
            <person name="Chen F."/>
            <person name="Chen W."/>
            <person name="Choi C."/>
            <person name="Clum A."/>
            <person name="Dos Santos R.A."/>
            <person name="Damasio A.R."/>
            <person name="Diallinas G."/>
            <person name="Emri T."/>
            <person name="Fekete E."/>
            <person name="Flipphi M."/>
            <person name="Freyberg S."/>
            <person name="Gallo A."/>
            <person name="Gournas C."/>
            <person name="Habgood R."/>
            <person name="Hainaut M."/>
            <person name="Harispe M.L."/>
            <person name="Henrissat B."/>
            <person name="Hilden K.S."/>
            <person name="Hope R."/>
            <person name="Hossain A."/>
            <person name="Karabika E."/>
            <person name="Karaffa L."/>
            <person name="Karanyi Z."/>
            <person name="Krasevec N."/>
            <person name="Kuo A."/>
            <person name="Kusch H."/>
            <person name="LaButti K."/>
            <person name="Lagendijk E.L."/>
            <person name="Lapidus A."/>
            <person name="Levasseur A."/>
            <person name="Lindquist E."/>
            <person name="Lipzen A."/>
            <person name="Logrieco A.F."/>
            <person name="MacCabe A."/>
            <person name="Maekelae M.R."/>
            <person name="Malavazi I."/>
            <person name="Melin P."/>
            <person name="Meyer V."/>
            <person name="Mielnichuk N."/>
            <person name="Miskei M."/>
            <person name="Molnar A.P."/>
            <person name="Mule G."/>
            <person name="Ngan C.Y."/>
            <person name="Orejas M."/>
            <person name="Orosz E."/>
            <person name="Ouedraogo J.P."/>
            <person name="Overkamp K.M."/>
            <person name="Park H.-S."/>
            <person name="Perrone G."/>
            <person name="Piumi F."/>
            <person name="Punt P.J."/>
            <person name="Ram A.F."/>
            <person name="Ramon A."/>
            <person name="Rauscher S."/>
            <person name="Record E."/>
            <person name="Riano-Pachon D.M."/>
            <person name="Robert V."/>
            <person name="Roehrig J."/>
            <person name="Ruller R."/>
            <person name="Salamov A."/>
            <person name="Salih N.S."/>
            <person name="Samson R.A."/>
            <person name="Sandor E."/>
            <person name="Sanguinetti M."/>
            <person name="Schuetze T."/>
            <person name="Sepcic K."/>
            <person name="Shelest E."/>
            <person name="Sherlock G."/>
            <person name="Sophianopoulou V."/>
            <person name="Squina F.M."/>
            <person name="Sun H."/>
            <person name="Susca A."/>
            <person name="Todd R.B."/>
            <person name="Tsang A."/>
            <person name="Unkles S.E."/>
            <person name="van de Wiele N."/>
            <person name="van Rossen-Uffink D."/>
            <person name="Oliveira J.V."/>
            <person name="Vesth T.C."/>
            <person name="Visser J."/>
            <person name="Yu J.-H."/>
            <person name="Zhou M."/>
            <person name="Andersen M.R."/>
            <person name="Archer D.B."/>
            <person name="Baker S.E."/>
            <person name="Benoit I."/>
            <person name="Brakhage A.A."/>
            <person name="Braus G.H."/>
            <person name="Fischer R."/>
            <person name="Frisvad J.C."/>
            <person name="Goldman G.H."/>
            <person name="Houbraken J."/>
            <person name="Oakley B."/>
            <person name="Pocsi I."/>
            <person name="Scazzocchio C."/>
            <person name="Seiboth B."/>
            <person name="vanKuyk P.A."/>
            <person name="Wortman J."/>
            <person name="Dyer P.S."/>
            <person name="Grigoriev I.V."/>
        </authorList>
    </citation>
    <scope>NUCLEOTIDE SEQUENCE [LARGE SCALE GENOMIC DNA]</scope>
    <source>
        <strain evidence="2">DTO 134E9</strain>
    </source>
</reference>
<dbReference type="Gene3D" id="3.40.50.720">
    <property type="entry name" value="NAD(P)-binding Rossmann-like Domain"/>
    <property type="match status" value="1"/>
</dbReference>
<dbReference type="EMBL" id="KV878217">
    <property type="protein sequence ID" value="OJJ30106.1"/>
    <property type="molecule type" value="Genomic_DNA"/>
</dbReference>
<dbReference type="SUPFAM" id="SSF51735">
    <property type="entry name" value="NAD(P)-binding Rossmann-fold domains"/>
    <property type="match status" value="1"/>
</dbReference>
<dbReference type="OrthoDB" id="10267115at2759"/>